<dbReference type="Pfam" id="PF08818">
    <property type="entry name" value="DUF1801"/>
    <property type="match status" value="1"/>
</dbReference>
<accession>A0A517YK59</accession>
<dbReference type="AlphaFoldDB" id="A0A517YK59"/>
<dbReference type="KEGG" id="aagg:ETAA8_57570"/>
<dbReference type="SUPFAM" id="SSF159888">
    <property type="entry name" value="YdhG-like"/>
    <property type="match status" value="1"/>
</dbReference>
<evidence type="ECO:0000313" key="3">
    <source>
        <dbReference type="Proteomes" id="UP000315017"/>
    </source>
</evidence>
<dbReference type="EMBL" id="CP036274">
    <property type="protein sequence ID" value="QDU30611.1"/>
    <property type="molecule type" value="Genomic_DNA"/>
</dbReference>
<evidence type="ECO:0000313" key="2">
    <source>
        <dbReference type="EMBL" id="QDU30611.1"/>
    </source>
</evidence>
<proteinExistence type="predicted"/>
<dbReference type="Proteomes" id="UP000315017">
    <property type="component" value="Chromosome"/>
</dbReference>
<name>A0A517YK59_9BACT</name>
<sequence length="139" mass="14807">MAKARAASQAKSPSQARIKAATVDEYLASVSSPQREALEKLGRSIRLAAPQAEECISYGVPAFKQNGMLASFGAAAKHCSFYVMSSSILASFQKELAGYDTSTGTIRFTAEKPLPASLVKKIIRARLAANAARQAKARK</sequence>
<keyword evidence="3" id="KW-1185">Reference proteome</keyword>
<gene>
    <name evidence="2" type="ORF">ETAA8_57570</name>
</gene>
<evidence type="ECO:0000259" key="1">
    <source>
        <dbReference type="Pfam" id="PF08818"/>
    </source>
</evidence>
<dbReference type="RefSeq" id="WP_145096381.1">
    <property type="nucleotide sequence ID" value="NZ_CP036274.1"/>
</dbReference>
<reference evidence="2 3" key="1">
    <citation type="submission" date="2019-02" db="EMBL/GenBank/DDBJ databases">
        <title>Deep-cultivation of Planctomycetes and their phenomic and genomic characterization uncovers novel biology.</title>
        <authorList>
            <person name="Wiegand S."/>
            <person name="Jogler M."/>
            <person name="Boedeker C."/>
            <person name="Pinto D."/>
            <person name="Vollmers J."/>
            <person name="Rivas-Marin E."/>
            <person name="Kohn T."/>
            <person name="Peeters S.H."/>
            <person name="Heuer A."/>
            <person name="Rast P."/>
            <person name="Oberbeckmann S."/>
            <person name="Bunk B."/>
            <person name="Jeske O."/>
            <person name="Meyerdierks A."/>
            <person name="Storesund J.E."/>
            <person name="Kallscheuer N."/>
            <person name="Luecker S."/>
            <person name="Lage O.M."/>
            <person name="Pohl T."/>
            <person name="Merkel B.J."/>
            <person name="Hornburger P."/>
            <person name="Mueller R.-W."/>
            <person name="Bruemmer F."/>
            <person name="Labrenz M."/>
            <person name="Spormann A.M."/>
            <person name="Op den Camp H."/>
            <person name="Overmann J."/>
            <person name="Amann R."/>
            <person name="Jetten M.S.M."/>
            <person name="Mascher T."/>
            <person name="Medema M.H."/>
            <person name="Devos D.P."/>
            <person name="Kaster A.-K."/>
            <person name="Ovreas L."/>
            <person name="Rohde M."/>
            <person name="Galperin M.Y."/>
            <person name="Jogler C."/>
        </authorList>
    </citation>
    <scope>NUCLEOTIDE SEQUENCE [LARGE SCALE GENOMIC DNA]</scope>
    <source>
        <strain evidence="2 3">ETA_A8</strain>
    </source>
</reference>
<organism evidence="2 3">
    <name type="scientific">Anatilimnocola aggregata</name>
    <dbReference type="NCBI Taxonomy" id="2528021"/>
    <lineage>
        <taxon>Bacteria</taxon>
        <taxon>Pseudomonadati</taxon>
        <taxon>Planctomycetota</taxon>
        <taxon>Planctomycetia</taxon>
        <taxon>Pirellulales</taxon>
        <taxon>Pirellulaceae</taxon>
        <taxon>Anatilimnocola</taxon>
    </lineage>
</organism>
<dbReference type="Gene3D" id="3.90.1150.200">
    <property type="match status" value="1"/>
</dbReference>
<dbReference type="OrthoDB" id="115213at2"/>
<feature type="domain" description="YdhG-like" evidence="1">
    <location>
        <begin position="34"/>
        <end position="126"/>
    </location>
</feature>
<protein>
    <recommendedName>
        <fullName evidence="1">YdhG-like domain-containing protein</fullName>
    </recommendedName>
</protein>
<dbReference type="InterPro" id="IPR014922">
    <property type="entry name" value="YdhG-like"/>
</dbReference>